<reference evidence="19" key="1">
    <citation type="submission" date="2020-06" db="EMBL/GenBank/DDBJ databases">
        <authorList>
            <person name="Li T."/>
            <person name="Hu X."/>
            <person name="Zhang T."/>
            <person name="Song X."/>
            <person name="Zhang H."/>
            <person name="Dai N."/>
            <person name="Sheng W."/>
            <person name="Hou X."/>
            <person name="Wei L."/>
        </authorList>
    </citation>
    <scope>NUCLEOTIDE SEQUENCE</scope>
    <source>
        <strain evidence="19">G02</strain>
        <tissue evidence="19">Leaf</tissue>
    </source>
</reference>
<dbReference type="SUPFAM" id="SSF57850">
    <property type="entry name" value="RING/U-box"/>
    <property type="match status" value="1"/>
</dbReference>
<comment type="catalytic activity">
    <reaction evidence="1">
        <text>S-ubiquitinyl-[E2 ubiquitin-conjugating enzyme]-L-cysteine + [acceptor protein]-L-lysine = [E2 ubiquitin-conjugating enzyme]-L-cysteine + N(6)-ubiquitinyl-[acceptor protein]-L-lysine.</text>
        <dbReference type="EC" id="2.3.2.27"/>
    </reaction>
</comment>
<evidence type="ECO:0000256" key="2">
    <source>
        <dbReference type="ARBA" id="ARBA00004167"/>
    </source>
</evidence>
<keyword evidence="6 16" id="KW-0812">Transmembrane</keyword>
<evidence type="ECO:0000256" key="3">
    <source>
        <dbReference type="ARBA" id="ARBA00004906"/>
    </source>
</evidence>
<evidence type="ECO:0000256" key="5">
    <source>
        <dbReference type="ARBA" id="ARBA00022679"/>
    </source>
</evidence>
<evidence type="ECO:0000256" key="16">
    <source>
        <dbReference type="SAM" id="Phobius"/>
    </source>
</evidence>
<dbReference type="EC" id="2.3.2.27" evidence="4"/>
<keyword evidence="13 16" id="KW-0472">Membrane</keyword>
<evidence type="ECO:0000256" key="6">
    <source>
        <dbReference type="ARBA" id="ARBA00022692"/>
    </source>
</evidence>
<dbReference type="GO" id="GO:0008270">
    <property type="term" value="F:zinc ion binding"/>
    <property type="evidence" value="ECO:0007669"/>
    <property type="project" value="UniProtKB-KW"/>
</dbReference>
<accession>A0AAW2MGF1</accession>
<name>A0AAW2MGF1_SESRA</name>
<dbReference type="CDD" id="cd16461">
    <property type="entry name" value="RING-H2_EL5-like"/>
    <property type="match status" value="1"/>
</dbReference>
<evidence type="ECO:0000256" key="15">
    <source>
        <dbReference type="PROSITE-ProRule" id="PRU00175"/>
    </source>
</evidence>
<evidence type="ECO:0000256" key="8">
    <source>
        <dbReference type="ARBA" id="ARBA00022729"/>
    </source>
</evidence>
<evidence type="ECO:0000256" key="14">
    <source>
        <dbReference type="ARBA" id="ARBA00024209"/>
    </source>
</evidence>
<dbReference type="AlphaFoldDB" id="A0AAW2MGF1"/>
<dbReference type="PANTHER" id="PTHR46539:SF12">
    <property type="entry name" value="E3 UBIQUITIN-PROTEIN LIGASE ATL42-LIKE"/>
    <property type="match status" value="1"/>
</dbReference>
<proteinExistence type="inferred from homology"/>
<evidence type="ECO:0000259" key="18">
    <source>
        <dbReference type="PROSITE" id="PS50089"/>
    </source>
</evidence>
<evidence type="ECO:0000256" key="13">
    <source>
        <dbReference type="ARBA" id="ARBA00023136"/>
    </source>
</evidence>
<feature type="chain" id="PRO_5043744207" description="RING-type E3 ubiquitin transferase" evidence="17">
    <location>
        <begin position="21"/>
        <end position="425"/>
    </location>
</feature>
<evidence type="ECO:0000256" key="11">
    <source>
        <dbReference type="ARBA" id="ARBA00022833"/>
    </source>
</evidence>
<keyword evidence="8 17" id="KW-0732">Signal</keyword>
<comment type="subcellular location">
    <subcellularLocation>
        <location evidence="2">Membrane</location>
        <topology evidence="2">Single-pass membrane protein</topology>
    </subcellularLocation>
</comment>
<evidence type="ECO:0000313" key="19">
    <source>
        <dbReference type="EMBL" id="KAL0330352.1"/>
    </source>
</evidence>
<keyword evidence="10" id="KW-0833">Ubl conjugation pathway</keyword>
<organism evidence="19">
    <name type="scientific">Sesamum radiatum</name>
    <name type="common">Black benniseed</name>
    <dbReference type="NCBI Taxonomy" id="300843"/>
    <lineage>
        <taxon>Eukaryota</taxon>
        <taxon>Viridiplantae</taxon>
        <taxon>Streptophyta</taxon>
        <taxon>Embryophyta</taxon>
        <taxon>Tracheophyta</taxon>
        <taxon>Spermatophyta</taxon>
        <taxon>Magnoliopsida</taxon>
        <taxon>eudicotyledons</taxon>
        <taxon>Gunneridae</taxon>
        <taxon>Pentapetalae</taxon>
        <taxon>asterids</taxon>
        <taxon>lamiids</taxon>
        <taxon>Lamiales</taxon>
        <taxon>Pedaliaceae</taxon>
        <taxon>Sesamum</taxon>
    </lineage>
</organism>
<evidence type="ECO:0000256" key="7">
    <source>
        <dbReference type="ARBA" id="ARBA00022723"/>
    </source>
</evidence>
<evidence type="ECO:0000256" key="4">
    <source>
        <dbReference type="ARBA" id="ARBA00012483"/>
    </source>
</evidence>
<dbReference type="GO" id="GO:0016020">
    <property type="term" value="C:membrane"/>
    <property type="evidence" value="ECO:0007669"/>
    <property type="project" value="UniProtKB-SubCell"/>
</dbReference>
<keyword evidence="7" id="KW-0479">Metal-binding</keyword>
<dbReference type="Pfam" id="PF13639">
    <property type="entry name" value="zf-RING_2"/>
    <property type="match status" value="1"/>
</dbReference>
<gene>
    <name evidence="19" type="ORF">Sradi_5021900</name>
</gene>
<evidence type="ECO:0000256" key="1">
    <source>
        <dbReference type="ARBA" id="ARBA00000900"/>
    </source>
</evidence>
<keyword evidence="5" id="KW-0808">Transferase</keyword>
<comment type="similarity">
    <text evidence="14">Belongs to the RING-type zinc finger family. ATL subfamily.</text>
</comment>
<dbReference type="Gene3D" id="3.30.40.10">
    <property type="entry name" value="Zinc/RING finger domain, C3HC4 (zinc finger)"/>
    <property type="match status" value="1"/>
</dbReference>
<feature type="domain" description="RING-type" evidence="18">
    <location>
        <begin position="112"/>
        <end position="154"/>
    </location>
</feature>
<comment type="caution">
    <text evidence="19">The sequence shown here is derived from an EMBL/GenBank/DDBJ whole genome shotgun (WGS) entry which is preliminary data.</text>
</comment>
<dbReference type="InterPro" id="IPR001841">
    <property type="entry name" value="Znf_RING"/>
</dbReference>
<keyword evidence="12 16" id="KW-1133">Transmembrane helix</keyword>
<keyword evidence="9 15" id="KW-0863">Zinc-finger</keyword>
<sequence>MNILKEVMISVLCLFISVKAQPPSNQGDINPLHPSMAVVLVVLSIMFCITFLIVAYAKFCQRLEPYHANEVQEPGGIVRSRSRFSGIDRTVIESLPFFRFSSLRGSKEGLECAVCLSRFEDAEILRLLPRCRHAFHMNCIDKWLENHSSCPLCRYKFDVGDLKNLTYTNSFRNPRTSVEEPNLEFFIQREPNQERSSRFMANTLQKLGRGKREEPLIQEFRNENSDRKLVHQFKHRIIVSDVIHKSRWSDVNSSDLMSLNSEMLNVISSKRFSALEYSSGRFTSGLSAEEQILKIKEDMERKRLYEVKVGRLEHSSAATSSCPNDSDIDLDRSTMSRTLDPAQKRSMSEITNISRFTENTRSRLSTPVNMDKDDYVRRVWLCIARRTIQWFSGREASHEARKQALIEFLLCSFKHEVLQTRGCTY</sequence>
<evidence type="ECO:0000256" key="12">
    <source>
        <dbReference type="ARBA" id="ARBA00022989"/>
    </source>
</evidence>
<comment type="pathway">
    <text evidence="3">Protein modification; protein ubiquitination.</text>
</comment>
<dbReference type="GO" id="GO:0061630">
    <property type="term" value="F:ubiquitin protein ligase activity"/>
    <property type="evidence" value="ECO:0007669"/>
    <property type="project" value="UniProtKB-EC"/>
</dbReference>
<keyword evidence="11" id="KW-0862">Zinc</keyword>
<dbReference type="InterPro" id="IPR013083">
    <property type="entry name" value="Znf_RING/FYVE/PHD"/>
</dbReference>
<evidence type="ECO:0000256" key="17">
    <source>
        <dbReference type="SAM" id="SignalP"/>
    </source>
</evidence>
<feature type="transmembrane region" description="Helical" evidence="16">
    <location>
        <begin position="36"/>
        <end position="57"/>
    </location>
</feature>
<feature type="signal peptide" evidence="17">
    <location>
        <begin position="1"/>
        <end position="20"/>
    </location>
</feature>
<dbReference type="EMBL" id="JACGWJ010000022">
    <property type="protein sequence ID" value="KAL0330352.1"/>
    <property type="molecule type" value="Genomic_DNA"/>
</dbReference>
<evidence type="ECO:0000256" key="9">
    <source>
        <dbReference type="ARBA" id="ARBA00022771"/>
    </source>
</evidence>
<dbReference type="SMART" id="SM00184">
    <property type="entry name" value="RING"/>
    <property type="match status" value="1"/>
</dbReference>
<protein>
    <recommendedName>
        <fullName evidence="4">RING-type E3 ubiquitin transferase</fullName>
        <ecNumber evidence="4">2.3.2.27</ecNumber>
    </recommendedName>
</protein>
<dbReference type="PROSITE" id="PS50089">
    <property type="entry name" value="ZF_RING_2"/>
    <property type="match status" value="1"/>
</dbReference>
<dbReference type="PANTHER" id="PTHR46539">
    <property type="entry name" value="E3 UBIQUITIN-PROTEIN LIGASE ATL42"/>
    <property type="match status" value="1"/>
</dbReference>
<evidence type="ECO:0000256" key="10">
    <source>
        <dbReference type="ARBA" id="ARBA00022786"/>
    </source>
</evidence>
<reference evidence="19" key="2">
    <citation type="journal article" date="2024" name="Plant">
        <title>Genomic evolution and insights into agronomic trait innovations of Sesamum species.</title>
        <authorList>
            <person name="Miao H."/>
            <person name="Wang L."/>
            <person name="Qu L."/>
            <person name="Liu H."/>
            <person name="Sun Y."/>
            <person name="Le M."/>
            <person name="Wang Q."/>
            <person name="Wei S."/>
            <person name="Zheng Y."/>
            <person name="Lin W."/>
            <person name="Duan Y."/>
            <person name="Cao H."/>
            <person name="Xiong S."/>
            <person name="Wang X."/>
            <person name="Wei L."/>
            <person name="Li C."/>
            <person name="Ma Q."/>
            <person name="Ju M."/>
            <person name="Zhao R."/>
            <person name="Li G."/>
            <person name="Mu C."/>
            <person name="Tian Q."/>
            <person name="Mei H."/>
            <person name="Zhang T."/>
            <person name="Gao T."/>
            <person name="Zhang H."/>
        </authorList>
    </citation>
    <scope>NUCLEOTIDE SEQUENCE</scope>
    <source>
        <strain evidence="19">G02</strain>
    </source>
</reference>
<dbReference type="FunFam" id="3.30.40.10:FF:000285">
    <property type="entry name" value="RING-H2 finger protein ATL43"/>
    <property type="match status" value="1"/>
</dbReference>